<feature type="binding site" evidence="7">
    <location>
        <begin position="475"/>
        <end position="479"/>
    </location>
    <ligand>
        <name>substrate</name>
    </ligand>
</feature>
<dbReference type="RefSeq" id="WP_212690535.1">
    <property type="nucleotide sequence ID" value="NZ_CP058561.1"/>
</dbReference>
<dbReference type="Gene3D" id="2.60.40.1180">
    <property type="entry name" value="Golgi alpha-mannosidase II"/>
    <property type="match status" value="1"/>
</dbReference>
<feature type="domain" description="Glycosyl hydrolase family 36 N-terminal" evidence="9">
    <location>
        <begin position="30"/>
        <end position="284"/>
    </location>
</feature>
<keyword evidence="3 5" id="KW-0378">Hydrolase</keyword>
<dbReference type="AlphaFoldDB" id="A0A8J8MCM0"/>
<dbReference type="InterPro" id="IPR017853">
    <property type="entry name" value="GH"/>
</dbReference>
<feature type="binding site" evidence="7">
    <location>
        <position position="442"/>
    </location>
    <ligand>
        <name>substrate</name>
    </ligand>
</feature>
<organism evidence="10 11">
    <name type="scientific">Vallitalea guaymasensis</name>
    <dbReference type="NCBI Taxonomy" id="1185412"/>
    <lineage>
        <taxon>Bacteria</taxon>
        <taxon>Bacillati</taxon>
        <taxon>Bacillota</taxon>
        <taxon>Clostridia</taxon>
        <taxon>Lachnospirales</taxon>
        <taxon>Vallitaleaceae</taxon>
        <taxon>Vallitalea</taxon>
    </lineage>
</organism>
<feature type="active site" description="Nucleophile" evidence="6">
    <location>
        <position position="477"/>
    </location>
</feature>
<dbReference type="GO" id="GO:0016052">
    <property type="term" value="P:carbohydrate catabolic process"/>
    <property type="evidence" value="ECO:0007669"/>
    <property type="project" value="InterPro"/>
</dbReference>
<comment type="catalytic activity">
    <reaction evidence="1 5">
        <text>Hydrolysis of terminal, non-reducing alpha-D-galactose residues in alpha-D-galactosides, including galactose oligosaccharides, galactomannans and galactolipids.</text>
        <dbReference type="EC" id="3.2.1.22"/>
    </reaction>
</comment>
<evidence type="ECO:0000256" key="6">
    <source>
        <dbReference type="PIRSR" id="PIRSR005536-1"/>
    </source>
</evidence>
<dbReference type="InterPro" id="IPR000111">
    <property type="entry name" value="Glyco_hydro_27/36_CS"/>
</dbReference>
<dbReference type="InterPro" id="IPR002252">
    <property type="entry name" value="Glyco_hydro_36"/>
</dbReference>
<gene>
    <name evidence="10" type="ORF">HYG85_16210</name>
</gene>
<protein>
    <recommendedName>
        <fullName evidence="2 5">Alpha-galactosidase</fullName>
        <ecNumber evidence="2 5">3.2.1.22</ecNumber>
    </recommendedName>
</protein>
<feature type="binding site" evidence="7">
    <location>
        <position position="525"/>
    </location>
    <ligand>
        <name>substrate</name>
    </ligand>
</feature>
<dbReference type="PROSITE" id="PS00512">
    <property type="entry name" value="ALPHA_GALACTOSIDASE"/>
    <property type="match status" value="1"/>
</dbReference>
<reference evidence="10 11" key="1">
    <citation type="submission" date="2020-07" db="EMBL/GenBank/DDBJ databases">
        <title>Vallitalea guaymasensis genome.</title>
        <authorList>
            <person name="Postec A."/>
        </authorList>
    </citation>
    <scope>NUCLEOTIDE SEQUENCE [LARGE SCALE GENOMIC DNA]</scope>
    <source>
        <strain evidence="10 11">Ra1766G1</strain>
    </source>
</reference>
<comment type="similarity">
    <text evidence="5">Belongs to the glycosyl hydrolase.</text>
</comment>
<evidence type="ECO:0000256" key="5">
    <source>
        <dbReference type="PIRNR" id="PIRNR005536"/>
    </source>
</evidence>
<dbReference type="PIRSF" id="PIRSF005536">
    <property type="entry name" value="Agal"/>
    <property type="match status" value="1"/>
</dbReference>
<dbReference type="CDD" id="cd14791">
    <property type="entry name" value="GH36"/>
    <property type="match status" value="1"/>
</dbReference>
<feature type="domain" description="Glycosyl hydrolase family 36 C-terminal" evidence="8">
    <location>
        <begin position="649"/>
        <end position="722"/>
    </location>
</feature>
<sequence>MGIQYNESKKIFHIQGKSVSYIFKADKYNNLIHLYYGKKIRNINDNVINTNKAKSWSIIPNEEDDQYALDSALLEYPTFGHVDLRSGALSIEQENGSRILNLKYDSHKIIKGKKGLEGLPATYADENEAETLEIALIDEVTNLLVVLNYTVFNDRNVITKSVQIINKGYQTLKVLNAQSCCVDYRNSDYELLQLSGAWARERQIVKRQLVQGIQSIGSARGTSSHVHNPFMALLSPDTTEEKGEVFGFNLVYSGNFLGEVSVSEHNRTRLLMGINPLNFSWQLKPEERFQTPEVVMVYSNEGLGGMSSEYHSLYRENLMRGTWKEKQRPIVINNWEATYFDFTRESLEDIVKKASEIGVELFVLDDGWFGKRDDDTCSLGDWYVNTDKIEGGLEKLAENVGYMDMDFGLWFEPEMISPDSDLYRNHSDWCLHVENRERVTCRYQLVLNLSKKEVCDYIIESVSKVLSSAPIKYVKWDMNRYLTDVMSMDLPRDRQMETSHRYMLGLYYIMEEIVTRHKDILFEGCSGGGGRFDPGILYYMPQIWTSDDSDAIERLKIQYSTSLVYPPVSMGSHVSSTPNHQVGRTTPLNTRGNVAMSGNFGYELDLTKYNDKQISEIKEQIDFYKENRQLIQYGDYYRLNNPFEENNGAWIFVSKDKTEAILFYTTILAEPNPVDQQVRCRGLNEEFNYKIDGLEGIFGGDELMNLGLTLPELKDFESVRFRIRKA</sequence>
<feature type="binding site" evidence="7">
    <location>
        <begin position="365"/>
        <end position="366"/>
    </location>
    <ligand>
        <name>substrate</name>
    </ligand>
</feature>
<dbReference type="Proteomes" id="UP000677305">
    <property type="component" value="Chromosome"/>
</dbReference>
<feature type="binding site" evidence="7">
    <location>
        <position position="547"/>
    </location>
    <ligand>
        <name>substrate</name>
    </ligand>
</feature>
<name>A0A8J8MCM0_9FIRM</name>
<feature type="binding site" evidence="7">
    <location>
        <position position="198"/>
    </location>
    <ligand>
        <name>substrate</name>
    </ligand>
</feature>
<dbReference type="PRINTS" id="PR00743">
    <property type="entry name" value="GLHYDRLASE36"/>
</dbReference>
<dbReference type="Gene3D" id="3.20.20.70">
    <property type="entry name" value="Aldolase class I"/>
    <property type="match status" value="1"/>
</dbReference>
<evidence type="ECO:0000256" key="3">
    <source>
        <dbReference type="ARBA" id="ARBA00022801"/>
    </source>
</evidence>
<keyword evidence="11" id="KW-1185">Reference proteome</keyword>
<dbReference type="InterPro" id="IPR031705">
    <property type="entry name" value="Glyco_hydro_36_C"/>
</dbReference>
<dbReference type="PANTHER" id="PTHR43053">
    <property type="entry name" value="GLYCOSIDASE FAMILY 31"/>
    <property type="match status" value="1"/>
</dbReference>
<dbReference type="SUPFAM" id="SSF51445">
    <property type="entry name" value="(Trans)glycosidases"/>
    <property type="match status" value="1"/>
</dbReference>
<accession>A0A8J8MCM0</accession>
<dbReference type="Pfam" id="PF16874">
    <property type="entry name" value="Glyco_hydro_36C"/>
    <property type="match status" value="1"/>
</dbReference>
<dbReference type="InterPro" id="IPR013785">
    <property type="entry name" value="Aldolase_TIM"/>
</dbReference>
<dbReference type="InterPro" id="IPR050985">
    <property type="entry name" value="Alpha-glycosidase_related"/>
</dbReference>
<evidence type="ECO:0000256" key="1">
    <source>
        <dbReference type="ARBA" id="ARBA00001255"/>
    </source>
</evidence>
<evidence type="ECO:0000313" key="11">
    <source>
        <dbReference type="Proteomes" id="UP000677305"/>
    </source>
</evidence>
<dbReference type="EMBL" id="CP058561">
    <property type="protein sequence ID" value="QUH30364.1"/>
    <property type="molecule type" value="Genomic_DNA"/>
</dbReference>
<dbReference type="GO" id="GO:0004557">
    <property type="term" value="F:alpha-galactosidase activity"/>
    <property type="evidence" value="ECO:0007669"/>
    <property type="project" value="UniProtKB-UniRule"/>
</dbReference>
<proteinExistence type="inferred from homology"/>
<evidence type="ECO:0000313" key="10">
    <source>
        <dbReference type="EMBL" id="QUH30364.1"/>
    </source>
</evidence>
<dbReference type="EC" id="3.2.1.22" evidence="2 5"/>
<keyword evidence="4 5" id="KW-0326">Glycosidase</keyword>
<evidence type="ECO:0000259" key="9">
    <source>
        <dbReference type="Pfam" id="PF16875"/>
    </source>
</evidence>
<dbReference type="Gene3D" id="2.70.98.60">
    <property type="entry name" value="alpha-galactosidase from lactobacil brevis"/>
    <property type="match status" value="1"/>
</dbReference>
<evidence type="ECO:0000256" key="4">
    <source>
        <dbReference type="ARBA" id="ARBA00023295"/>
    </source>
</evidence>
<evidence type="ECO:0000256" key="7">
    <source>
        <dbReference type="PIRSR" id="PIRSR005536-2"/>
    </source>
</evidence>
<dbReference type="FunFam" id="3.20.20.70:FF:000118">
    <property type="entry name" value="Alpha-galactosidase"/>
    <property type="match status" value="1"/>
</dbReference>
<feature type="active site" description="Proton donor" evidence="6">
    <location>
        <position position="547"/>
    </location>
</feature>
<dbReference type="InterPro" id="IPR031704">
    <property type="entry name" value="Glyco_hydro_36_N"/>
</dbReference>
<dbReference type="InterPro" id="IPR038417">
    <property type="entry name" value="Alpga-gal_N_sf"/>
</dbReference>
<dbReference type="PANTHER" id="PTHR43053:SF3">
    <property type="entry name" value="ALPHA-GALACTOSIDASE C-RELATED"/>
    <property type="match status" value="1"/>
</dbReference>
<dbReference type="InterPro" id="IPR013780">
    <property type="entry name" value="Glyco_hydro_b"/>
</dbReference>
<evidence type="ECO:0000259" key="8">
    <source>
        <dbReference type="Pfam" id="PF16874"/>
    </source>
</evidence>
<dbReference type="Pfam" id="PF16875">
    <property type="entry name" value="Glyco_hydro_36N"/>
    <property type="match status" value="1"/>
</dbReference>
<dbReference type="KEGG" id="vgu:HYG85_16210"/>
<evidence type="ECO:0000256" key="2">
    <source>
        <dbReference type="ARBA" id="ARBA00012755"/>
    </source>
</evidence>
<dbReference type="Pfam" id="PF02065">
    <property type="entry name" value="Melibiase"/>
    <property type="match status" value="1"/>
</dbReference>